<dbReference type="EnsemblProtists" id="HpaT802093">
    <property type="protein sequence ID" value="HpaP802093"/>
    <property type="gene ID" value="HpaG802093"/>
</dbReference>
<dbReference type="EMBL" id="JH598637">
    <property type="status" value="NOT_ANNOTATED_CDS"/>
    <property type="molecule type" value="Genomic_DNA"/>
</dbReference>
<reference evidence="2" key="1">
    <citation type="journal article" date="2010" name="Science">
        <title>Signatures of adaptation to obligate biotrophy in the Hyaloperonospora arabidopsidis genome.</title>
        <authorList>
            <person name="Baxter L."/>
            <person name="Tripathy S."/>
            <person name="Ishaque N."/>
            <person name="Boot N."/>
            <person name="Cabral A."/>
            <person name="Kemen E."/>
            <person name="Thines M."/>
            <person name="Ah-Fong A."/>
            <person name="Anderson R."/>
            <person name="Badejoko W."/>
            <person name="Bittner-Eddy P."/>
            <person name="Boore J.L."/>
            <person name="Chibucos M.C."/>
            <person name="Coates M."/>
            <person name="Dehal P."/>
            <person name="Delehaunty K."/>
            <person name="Dong S."/>
            <person name="Downton P."/>
            <person name="Dumas B."/>
            <person name="Fabro G."/>
            <person name="Fronick C."/>
            <person name="Fuerstenberg S.I."/>
            <person name="Fulton L."/>
            <person name="Gaulin E."/>
            <person name="Govers F."/>
            <person name="Hughes L."/>
            <person name="Humphray S."/>
            <person name="Jiang R.H."/>
            <person name="Judelson H."/>
            <person name="Kamoun S."/>
            <person name="Kyung K."/>
            <person name="Meijer H."/>
            <person name="Minx P."/>
            <person name="Morris P."/>
            <person name="Nelson J."/>
            <person name="Phuntumart V."/>
            <person name="Qutob D."/>
            <person name="Rehmany A."/>
            <person name="Rougon-Cardoso A."/>
            <person name="Ryden P."/>
            <person name="Torto-Alalibo T."/>
            <person name="Studholme D."/>
            <person name="Wang Y."/>
            <person name="Win J."/>
            <person name="Wood J."/>
            <person name="Clifton S.W."/>
            <person name="Rogers J."/>
            <person name="Van den Ackerveken G."/>
            <person name="Jones J.D."/>
            <person name="McDowell J.M."/>
            <person name="Beynon J."/>
            <person name="Tyler B.M."/>
        </authorList>
    </citation>
    <scope>NUCLEOTIDE SEQUENCE [LARGE SCALE GENOMIC DNA]</scope>
    <source>
        <strain evidence="2">Emoy2</strain>
    </source>
</reference>
<accession>M4B741</accession>
<dbReference type="HOGENOM" id="CLU_3091376_0_0_1"/>
<proteinExistence type="predicted"/>
<keyword evidence="2" id="KW-1185">Reference proteome</keyword>
<evidence type="ECO:0000313" key="1">
    <source>
        <dbReference type="EnsemblProtists" id="HpaP802093"/>
    </source>
</evidence>
<reference evidence="1" key="2">
    <citation type="submission" date="2015-06" db="UniProtKB">
        <authorList>
            <consortium name="EnsemblProtists"/>
        </authorList>
    </citation>
    <scope>IDENTIFICATION</scope>
    <source>
        <strain evidence="1">Emoy2</strain>
    </source>
</reference>
<sequence length="52" mass="5874">MKLWGTERLPAEAIDEVYSSSSGTRIARYFSYVTKKTIHQGAFRIQLGAKPL</sequence>
<name>M4B741_HYAAE</name>
<protein>
    <submittedName>
        <fullName evidence="1">Uncharacterized protein</fullName>
    </submittedName>
</protein>
<dbReference type="Proteomes" id="UP000011713">
    <property type="component" value="Unassembled WGS sequence"/>
</dbReference>
<organism evidence="1 2">
    <name type="scientific">Hyaloperonospora arabidopsidis (strain Emoy2)</name>
    <name type="common">Downy mildew agent</name>
    <name type="synonym">Peronospora arabidopsidis</name>
    <dbReference type="NCBI Taxonomy" id="559515"/>
    <lineage>
        <taxon>Eukaryota</taxon>
        <taxon>Sar</taxon>
        <taxon>Stramenopiles</taxon>
        <taxon>Oomycota</taxon>
        <taxon>Peronosporomycetes</taxon>
        <taxon>Peronosporales</taxon>
        <taxon>Peronosporaceae</taxon>
        <taxon>Hyaloperonospora</taxon>
    </lineage>
</organism>
<dbReference type="AlphaFoldDB" id="M4B741"/>
<evidence type="ECO:0000313" key="2">
    <source>
        <dbReference type="Proteomes" id="UP000011713"/>
    </source>
</evidence>
<dbReference type="VEuPathDB" id="FungiDB:HpaG802093"/>
<dbReference type="InParanoid" id="M4B741"/>